<keyword evidence="1" id="KW-1133">Transmembrane helix</keyword>
<dbReference type="Proteomes" id="UP001211065">
    <property type="component" value="Unassembled WGS sequence"/>
</dbReference>
<dbReference type="GO" id="GO:0005886">
    <property type="term" value="C:plasma membrane"/>
    <property type="evidence" value="ECO:0007669"/>
    <property type="project" value="TreeGrafter"/>
</dbReference>
<feature type="transmembrane region" description="Helical" evidence="1">
    <location>
        <begin position="51"/>
        <end position="72"/>
    </location>
</feature>
<feature type="transmembrane region" description="Helical" evidence="1">
    <location>
        <begin position="288"/>
        <end position="310"/>
    </location>
</feature>
<dbReference type="Pfam" id="PF13593">
    <property type="entry name" value="SBF_like"/>
    <property type="match status" value="1"/>
</dbReference>
<evidence type="ECO:0000313" key="3">
    <source>
        <dbReference type="Proteomes" id="UP001211065"/>
    </source>
</evidence>
<gene>
    <name evidence="2" type="ORF">HK099_007797</name>
</gene>
<dbReference type="Gene3D" id="1.20.1530.20">
    <property type="match status" value="1"/>
</dbReference>
<dbReference type="PIRSF" id="PIRSF026166">
    <property type="entry name" value="UCP026166"/>
    <property type="match status" value="1"/>
</dbReference>
<organism evidence="2 3">
    <name type="scientific">Clydaea vesicula</name>
    <dbReference type="NCBI Taxonomy" id="447962"/>
    <lineage>
        <taxon>Eukaryota</taxon>
        <taxon>Fungi</taxon>
        <taxon>Fungi incertae sedis</taxon>
        <taxon>Chytridiomycota</taxon>
        <taxon>Chytridiomycota incertae sedis</taxon>
        <taxon>Chytridiomycetes</taxon>
        <taxon>Lobulomycetales</taxon>
        <taxon>Lobulomycetaceae</taxon>
        <taxon>Clydaea</taxon>
    </lineage>
</organism>
<feature type="non-terminal residue" evidence="2">
    <location>
        <position position="1"/>
    </location>
</feature>
<accession>A0AAD5TW06</accession>
<feature type="transmembrane region" description="Helical" evidence="1">
    <location>
        <begin position="22"/>
        <end position="39"/>
    </location>
</feature>
<dbReference type="InterPro" id="IPR038770">
    <property type="entry name" value="Na+/solute_symporter_sf"/>
</dbReference>
<evidence type="ECO:0000256" key="1">
    <source>
        <dbReference type="SAM" id="Phobius"/>
    </source>
</evidence>
<protein>
    <submittedName>
        <fullName evidence="2">Uncharacterized protein</fullName>
    </submittedName>
</protein>
<keyword evidence="1" id="KW-0812">Transmembrane</keyword>
<keyword evidence="1" id="KW-0472">Membrane</keyword>
<reference evidence="2" key="1">
    <citation type="submission" date="2020-05" db="EMBL/GenBank/DDBJ databases">
        <title>Phylogenomic resolution of chytrid fungi.</title>
        <authorList>
            <person name="Stajich J.E."/>
            <person name="Amses K."/>
            <person name="Simmons R."/>
            <person name="Seto K."/>
            <person name="Myers J."/>
            <person name="Bonds A."/>
            <person name="Quandt C.A."/>
            <person name="Barry K."/>
            <person name="Liu P."/>
            <person name="Grigoriev I."/>
            <person name="Longcore J.E."/>
            <person name="James T.Y."/>
        </authorList>
    </citation>
    <scope>NUCLEOTIDE SEQUENCE</scope>
    <source>
        <strain evidence="2">JEL0476</strain>
    </source>
</reference>
<proteinExistence type="predicted"/>
<keyword evidence="3" id="KW-1185">Reference proteome</keyword>
<evidence type="ECO:0000313" key="2">
    <source>
        <dbReference type="EMBL" id="KAJ3212146.1"/>
    </source>
</evidence>
<dbReference type="InterPro" id="IPR016833">
    <property type="entry name" value="Put_Na-Bile_cotransptr"/>
</dbReference>
<dbReference type="EMBL" id="JADGJW010000793">
    <property type="protein sequence ID" value="KAJ3212146.1"/>
    <property type="molecule type" value="Genomic_DNA"/>
</dbReference>
<feature type="transmembrane region" description="Helical" evidence="1">
    <location>
        <begin position="84"/>
        <end position="105"/>
    </location>
</feature>
<dbReference type="AlphaFoldDB" id="A0AAD5TW06"/>
<name>A0AAD5TW06_9FUNG</name>
<comment type="caution">
    <text evidence="2">The sequence shown here is derived from an EMBL/GenBank/DDBJ whole genome shotgun (WGS) entry which is preliminary data.</text>
</comment>
<dbReference type="PANTHER" id="PTHR18640">
    <property type="entry name" value="SOLUTE CARRIER FAMILY 10 MEMBER 7"/>
    <property type="match status" value="1"/>
</dbReference>
<feature type="transmembrane region" description="Helical" evidence="1">
    <location>
        <begin position="117"/>
        <end position="137"/>
    </location>
</feature>
<dbReference type="PANTHER" id="PTHR18640:SF5">
    <property type="entry name" value="SODIUM_BILE ACID COTRANSPORTER 7"/>
    <property type="match status" value="1"/>
</dbReference>
<feature type="transmembrane region" description="Helical" evidence="1">
    <location>
        <begin position="157"/>
        <end position="178"/>
    </location>
</feature>
<feature type="transmembrane region" description="Helical" evidence="1">
    <location>
        <begin position="259"/>
        <end position="282"/>
    </location>
</feature>
<feature type="transmembrane region" description="Helical" evidence="1">
    <location>
        <begin position="220"/>
        <end position="247"/>
    </location>
</feature>
<sequence>IALAAVYPPLGKKGGILKTEYTISYGIVCLIFFLSGISLKSKVLAKATLDWKIHLITQTISLGITPLVGFGIGKLLLLSPNFDVNLAAGLVVACATPTTISSNVLMTKMCGGNEAAALVNAVIGNIIGVFISPSLIVSYVSSITPTTKYGEFNYRGIFLSLTITVIIPLFVGQIVQFLMPNFISKVQKKLPLAKINSSMLLILVWGVFCDTFSSDIIKTINITSLISIIFLNLFLFLLFSSVSFIISRIKYFHFEKRDSVAIVMCGATKTVALGIPMINIIFGQSSAVGILSIPLLIYHAEQLVIGQGFVHYFDSWIKKDEQVELDEII</sequence>